<evidence type="ECO:0008006" key="3">
    <source>
        <dbReference type="Google" id="ProtNLM"/>
    </source>
</evidence>
<dbReference type="Proteomes" id="UP000436088">
    <property type="component" value="Unassembled WGS sequence"/>
</dbReference>
<organism evidence="1 2">
    <name type="scientific">Hibiscus syriacus</name>
    <name type="common">Rose of Sharon</name>
    <dbReference type="NCBI Taxonomy" id="106335"/>
    <lineage>
        <taxon>Eukaryota</taxon>
        <taxon>Viridiplantae</taxon>
        <taxon>Streptophyta</taxon>
        <taxon>Embryophyta</taxon>
        <taxon>Tracheophyta</taxon>
        <taxon>Spermatophyta</taxon>
        <taxon>Magnoliopsida</taxon>
        <taxon>eudicotyledons</taxon>
        <taxon>Gunneridae</taxon>
        <taxon>Pentapetalae</taxon>
        <taxon>rosids</taxon>
        <taxon>malvids</taxon>
        <taxon>Malvales</taxon>
        <taxon>Malvaceae</taxon>
        <taxon>Malvoideae</taxon>
        <taxon>Hibiscus</taxon>
    </lineage>
</organism>
<sequence length="396" mass="44196">MANTSDDSTLNFASSAYATSSRLLSTKKINVILDDHNYLLWHQQVFLTIKTHRLQKYIDSNISWPTQYVTRDGVVSLNPEYELYEEHDGALASWFLSTVSEEVLPHLIGLNTAAEIWNTLHSPLTMSQLVATQATSDQVTSNNTSHSEYHYKNELVDNTGQSFSNNNNRGRVSQAPQVIDFQPQNYPVNIQHQICPNPHNMSSFPTGNPNQFTAVTQPQITSQAYIATPETVNDNAWYPDSGVTHHITKDLNNLQIKETLPGTGSEDGGLYKFDVAMNKSVKNDTCLPTGNGLHVNDSAQNFSADSAHINNSAHNSLSSISCHIVNTRVPMDVWHKRLGHPSKEVLFSTLKHYNIERQFGVKLKVFQSDGGGEFGVLQAYMKEQGIVHRMSCPHTL</sequence>
<name>A0A6A3CAF7_HIBSY</name>
<comment type="caution">
    <text evidence="1">The sequence shown here is derived from an EMBL/GenBank/DDBJ whole genome shotgun (WGS) entry which is preliminary data.</text>
</comment>
<reference evidence="1" key="1">
    <citation type="submission" date="2019-09" db="EMBL/GenBank/DDBJ databases">
        <title>Draft genome information of white flower Hibiscus syriacus.</title>
        <authorList>
            <person name="Kim Y.-M."/>
        </authorList>
    </citation>
    <scope>NUCLEOTIDE SEQUENCE [LARGE SCALE GENOMIC DNA]</scope>
    <source>
        <strain evidence="1">YM2019G1</strain>
    </source>
</reference>
<dbReference type="InterPro" id="IPR036397">
    <property type="entry name" value="RNaseH_sf"/>
</dbReference>
<dbReference type="GO" id="GO:0003676">
    <property type="term" value="F:nucleic acid binding"/>
    <property type="evidence" value="ECO:0007669"/>
    <property type="project" value="InterPro"/>
</dbReference>
<dbReference type="SUPFAM" id="SSF53098">
    <property type="entry name" value="Ribonuclease H-like"/>
    <property type="match status" value="1"/>
</dbReference>
<dbReference type="InterPro" id="IPR012337">
    <property type="entry name" value="RNaseH-like_sf"/>
</dbReference>
<keyword evidence="2" id="KW-1185">Reference proteome</keyword>
<protein>
    <recommendedName>
        <fullName evidence="3">GAG-pre-integrase domain-containing protein</fullName>
    </recommendedName>
</protein>
<proteinExistence type="predicted"/>
<dbReference type="EMBL" id="VEPZ02000403">
    <property type="protein sequence ID" value="KAE8725736.1"/>
    <property type="molecule type" value="Genomic_DNA"/>
</dbReference>
<accession>A0A6A3CAF7</accession>
<evidence type="ECO:0000313" key="2">
    <source>
        <dbReference type="Proteomes" id="UP000436088"/>
    </source>
</evidence>
<dbReference type="PANTHER" id="PTHR47481:SF30">
    <property type="entry name" value="CCHC-TYPE DOMAIN-CONTAINING PROTEIN"/>
    <property type="match status" value="1"/>
</dbReference>
<gene>
    <name evidence="1" type="ORF">F3Y22_tig00008146pilonHSYRG00080</name>
</gene>
<dbReference type="PANTHER" id="PTHR47481">
    <property type="match status" value="1"/>
</dbReference>
<dbReference type="Gene3D" id="3.30.420.10">
    <property type="entry name" value="Ribonuclease H-like superfamily/Ribonuclease H"/>
    <property type="match status" value="1"/>
</dbReference>
<dbReference type="AlphaFoldDB" id="A0A6A3CAF7"/>
<evidence type="ECO:0000313" key="1">
    <source>
        <dbReference type="EMBL" id="KAE8725736.1"/>
    </source>
</evidence>